<keyword evidence="2" id="KW-1133">Transmembrane helix</keyword>
<name>A0A7G7MNN3_9PSEU</name>
<evidence type="ECO:0000256" key="2">
    <source>
        <dbReference type="SAM" id="Phobius"/>
    </source>
</evidence>
<dbReference type="RefSeq" id="WP_185721214.1">
    <property type="nucleotide sequence ID" value="NZ_BAAAWI010000001.1"/>
</dbReference>
<protein>
    <submittedName>
        <fullName evidence="3">Uncharacterized protein</fullName>
    </submittedName>
</protein>
<reference evidence="3 4" key="1">
    <citation type="submission" date="2020-08" db="EMBL/GenBank/DDBJ databases">
        <authorList>
            <person name="Mo P."/>
        </authorList>
    </citation>
    <scope>NUCLEOTIDE SEQUENCE [LARGE SCALE GENOMIC DNA]</scope>
    <source>
        <strain evidence="3 4">CGMCC 4.1532</strain>
    </source>
</reference>
<keyword evidence="4" id="KW-1185">Reference proteome</keyword>
<keyword evidence="2" id="KW-0472">Membrane</keyword>
<evidence type="ECO:0000313" key="3">
    <source>
        <dbReference type="EMBL" id="QNG54394.1"/>
    </source>
</evidence>
<dbReference type="EMBL" id="CP060131">
    <property type="protein sequence ID" value="QNG54394.1"/>
    <property type="molecule type" value="Genomic_DNA"/>
</dbReference>
<gene>
    <name evidence="3" type="ORF">H6H00_11170</name>
</gene>
<evidence type="ECO:0000313" key="4">
    <source>
        <dbReference type="Proteomes" id="UP000515728"/>
    </source>
</evidence>
<proteinExistence type="predicted"/>
<evidence type="ECO:0000256" key="1">
    <source>
        <dbReference type="SAM" id="MobiDB-lite"/>
    </source>
</evidence>
<sequence>MTDMHQQQHRPGVPPQRGPRDPYGHPSHPFPQAAPPAQTRTRTVIIPPRDGTAMTALRITAYVLTSLASLLFIAVVIYGYVQLGRAQSALEQLGTGFPSVEAPAVPGAGTG</sequence>
<dbReference type="KEGG" id="ppel:H6H00_11170"/>
<dbReference type="Proteomes" id="UP000515728">
    <property type="component" value="Chromosome"/>
</dbReference>
<feature type="transmembrane region" description="Helical" evidence="2">
    <location>
        <begin position="59"/>
        <end position="81"/>
    </location>
</feature>
<dbReference type="AlphaFoldDB" id="A0A7G7MNN3"/>
<keyword evidence="2" id="KW-0812">Transmembrane</keyword>
<accession>A0A7G7MNN3</accession>
<organism evidence="3 4">
    <name type="scientific">Pseudonocardia petroleophila</name>
    <dbReference type="NCBI Taxonomy" id="37331"/>
    <lineage>
        <taxon>Bacteria</taxon>
        <taxon>Bacillati</taxon>
        <taxon>Actinomycetota</taxon>
        <taxon>Actinomycetes</taxon>
        <taxon>Pseudonocardiales</taxon>
        <taxon>Pseudonocardiaceae</taxon>
        <taxon>Pseudonocardia</taxon>
    </lineage>
</organism>
<feature type="region of interest" description="Disordered" evidence="1">
    <location>
        <begin position="1"/>
        <end position="42"/>
    </location>
</feature>